<evidence type="ECO:0000313" key="11">
    <source>
        <dbReference type="Proteomes" id="UP001549366"/>
    </source>
</evidence>
<feature type="transmembrane region" description="Helical" evidence="8">
    <location>
        <begin position="243"/>
        <end position="261"/>
    </location>
</feature>
<comment type="similarity">
    <text evidence="2">Belongs to the binding-protein-dependent transport system permease family. MalFG subfamily.</text>
</comment>
<keyword evidence="3 8" id="KW-0813">Transport</keyword>
<dbReference type="Pfam" id="PF00528">
    <property type="entry name" value="BPD_transp_1"/>
    <property type="match status" value="1"/>
</dbReference>
<dbReference type="InterPro" id="IPR035906">
    <property type="entry name" value="MetI-like_sf"/>
</dbReference>
<dbReference type="Proteomes" id="UP001549366">
    <property type="component" value="Unassembled WGS sequence"/>
</dbReference>
<accession>A0ABV2SAT4</accession>
<dbReference type="SUPFAM" id="SSF161098">
    <property type="entry name" value="MetI-like"/>
    <property type="match status" value="1"/>
</dbReference>
<protein>
    <submittedName>
        <fullName evidence="10">Multiple sugar transport system permease protein</fullName>
    </submittedName>
</protein>
<dbReference type="CDD" id="cd06261">
    <property type="entry name" value="TM_PBP2"/>
    <property type="match status" value="1"/>
</dbReference>
<gene>
    <name evidence="10" type="ORF">V5J35_000052</name>
</gene>
<feature type="transmembrane region" description="Helical" evidence="8">
    <location>
        <begin position="140"/>
        <end position="161"/>
    </location>
</feature>
<proteinExistence type="inferred from homology"/>
<evidence type="ECO:0000313" key="10">
    <source>
        <dbReference type="EMBL" id="MET4754860.1"/>
    </source>
</evidence>
<dbReference type="RefSeq" id="WP_354011662.1">
    <property type="nucleotide sequence ID" value="NZ_JBEWTA010000003.1"/>
</dbReference>
<dbReference type="PROSITE" id="PS50928">
    <property type="entry name" value="ABC_TM1"/>
    <property type="match status" value="1"/>
</dbReference>
<evidence type="ECO:0000256" key="5">
    <source>
        <dbReference type="ARBA" id="ARBA00022692"/>
    </source>
</evidence>
<dbReference type="PANTHER" id="PTHR32243">
    <property type="entry name" value="MALTOSE TRANSPORT SYSTEM PERMEASE-RELATED"/>
    <property type="match status" value="1"/>
</dbReference>
<evidence type="ECO:0000256" key="8">
    <source>
        <dbReference type="RuleBase" id="RU363032"/>
    </source>
</evidence>
<name>A0ABV2SAT4_9GAMM</name>
<sequence length="275" mass="30911">MNQNTKRSLMCWLALSPLILIILFPFAVMLFVSLTPGNEVYQYPPSWIPSRFAWENYTTMWNETGFGQALVNSLYVTVLSTLVVLFVAIPAAYSLARFDFKGQTAYQFFLIVTQMLSPILLMVGLFKFVVWLGLVDDLNALVLIYAGFGIAFAVWMLTNFFRTIPLDLEQTAWLEGAGWFYSLRKVFLPLATPAISVAATFTFIFAWNEYSTALVVMRSPENITLQVKVASLVGVYTPKWEQIMAAIFLTTVPVAIAFSWFQKHLVTGLSAGAVK</sequence>
<evidence type="ECO:0000256" key="7">
    <source>
        <dbReference type="ARBA" id="ARBA00023136"/>
    </source>
</evidence>
<keyword evidence="10" id="KW-0762">Sugar transport</keyword>
<keyword evidence="6 8" id="KW-1133">Transmembrane helix</keyword>
<evidence type="ECO:0000256" key="6">
    <source>
        <dbReference type="ARBA" id="ARBA00022989"/>
    </source>
</evidence>
<evidence type="ECO:0000256" key="4">
    <source>
        <dbReference type="ARBA" id="ARBA00022475"/>
    </source>
</evidence>
<dbReference type="InterPro" id="IPR050901">
    <property type="entry name" value="BP-dep_ABC_trans_perm"/>
</dbReference>
<keyword evidence="5 8" id="KW-0812">Transmembrane</keyword>
<evidence type="ECO:0000256" key="2">
    <source>
        <dbReference type="ARBA" id="ARBA00009047"/>
    </source>
</evidence>
<feature type="transmembrane region" description="Helical" evidence="8">
    <location>
        <begin position="108"/>
        <end position="134"/>
    </location>
</feature>
<dbReference type="PANTHER" id="PTHR32243:SF18">
    <property type="entry name" value="INNER MEMBRANE ABC TRANSPORTER PERMEASE PROTEIN YCJP"/>
    <property type="match status" value="1"/>
</dbReference>
<dbReference type="Gene3D" id="1.10.3720.10">
    <property type="entry name" value="MetI-like"/>
    <property type="match status" value="1"/>
</dbReference>
<feature type="domain" description="ABC transmembrane type-1" evidence="9">
    <location>
        <begin position="70"/>
        <end position="261"/>
    </location>
</feature>
<evidence type="ECO:0000256" key="3">
    <source>
        <dbReference type="ARBA" id="ARBA00022448"/>
    </source>
</evidence>
<evidence type="ECO:0000259" key="9">
    <source>
        <dbReference type="PROSITE" id="PS50928"/>
    </source>
</evidence>
<keyword evidence="7 8" id="KW-0472">Membrane</keyword>
<feature type="transmembrane region" description="Helical" evidence="8">
    <location>
        <begin position="12"/>
        <end position="34"/>
    </location>
</feature>
<feature type="transmembrane region" description="Helical" evidence="8">
    <location>
        <begin position="186"/>
        <end position="207"/>
    </location>
</feature>
<dbReference type="EMBL" id="JBEWTB010000001">
    <property type="protein sequence ID" value="MET4754860.1"/>
    <property type="molecule type" value="Genomic_DNA"/>
</dbReference>
<keyword evidence="11" id="KW-1185">Reference proteome</keyword>
<organism evidence="10 11">
    <name type="scientific">Endozoicomonas lisbonensis</name>
    <dbReference type="NCBI Taxonomy" id="3120522"/>
    <lineage>
        <taxon>Bacteria</taxon>
        <taxon>Pseudomonadati</taxon>
        <taxon>Pseudomonadota</taxon>
        <taxon>Gammaproteobacteria</taxon>
        <taxon>Oceanospirillales</taxon>
        <taxon>Endozoicomonadaceae</taxon>
        <taxon>Endozoicomonas</taxon>
    </lineage>
</organism>
<evidence type="ECO:0000256" key="1">
    <source>
        <dbReference type="ARBA" id="ARBA00004651"/>
    </source>
</evidence>
<keyword evidence="4" id="KW-1003">Cell membrane</keyword>
<comment type="subcellular location">
    <subcellularLocation>
        <location evidence="1 8">Cell membrane</location>
        <topology evidence="1 8">Multi-pass membrane protein</topology>
    </subcellularLocation>
</comment>
<dbReference type="InterPro" id="IPR000515">
    <property type="entry name" value="MetI-like"/>
</dbReference>
<comment type="caution">
    <text evidence="10">The sequence shown here is derived from an EMBL/GenBank/DDBJ whole genome shotgun (WGS) entry which is preliminary data.</text>
</comment>
<feature type="transmembrane region" description="Helical" evidence="8">
    <location>
        <begin position="74"/>
        <end position="96"/>
    </location>
</feature>
<reference evidence="10 11" key="1">
    <citation type="submission" date="2024-06" db="EMBL/GenBank/DDBJ databases">
        <title>Genomic Encyclopedia of Type Strains, Phase V (KMG-V): Genome sequencing to study the core and pangenomes of soil and plant-associated prokaryotes.</title>
        <authorList>
            <person name="Whitman W."/>
        </authorList>
    </citation>
    <scope>NUCLEOTIDE SEQUENCE [LARGE SCALE GENOMIC DNA]</scope>
    <source>
        <strain evidence="10 11">NE40</strain>
    </source>
</reference>